<dbReference type="OrthoDB" id="9783788at2"/>
<protein>
    <recommendedName>
        <fullName evidence="3">RNA polymerase sigma-70 region 2 domain-containing protein</fullName>
    </recommendedName>
</protein>
<dbReference type="Proteomes" id="UP000297975">
    <property type="component" value="Unassembled WGS sequence"/>
</dbReference>
<dbReference type="GO" id="GO:0003700">
    <property type="term" value="F:DNA-binding transcription factor activity"/>
    <property type="evidence" value="ECO:0007669"/>
    <property type="project" value="InterPro"/>
</dbReference>
<organism evidence="1 2">
    <name type="scientific">Filobacillus milosensis</name>
    <dbReference type="NCBI Taxonomy" id="94137"/>
    <lineage>
        <taxon>Bacteria</taxon>
        <taxon>Bacillati</taxon>
        <taxon>Bacillota</taxon>
        <taxon>Bacilli</taxon>
        <taxon>Bacillales</taxon>
        <taxon>Bacillaceae</taxon>
        <taxon>Filobacillus</taxon>
    </lineage>
</organism>
<gene>
    <name evidence="1" type="ORF">E3U55_14175</name>
</gene>
<accession>A0A4Y8IDY1</accession>
<dbReference type="SUPFAM" id="SSF88946">
    <property type="entry name" value="Sigma2 domain of RNA polymerase sigma factors"/>
    <property type="match status" value="1"/>
</dbReference>
<dbReference type="RefSeq" id="WP_134341137.1">
    <property type="nucleotide sequence ID" value="NZ_SOPW01000018.1"/>
</dbReference>
<comment type="caution">
    <text evidence="1">The sequence shown here is derived from an EMBL/GenBank/DDBJ whole genome shotgun (WGS) entry which is preliminary data.</text>
</comment>
<sequence length="59" mass="7197">MYVNEMETGFDEVITKFKPMIYHIIYKLNIKDQDGEFYQVGLIALFEAYRKYKDYQTFP</sequence>
<dbReference type="InterPro" id="IPR013325">
    <property type="entry name" value="RNA_pol_sigma_r2"/>
</dbReference>
<reference evidence="1 2" key="1">
    <citation type="submission" date="2019-03" db="EMBL/GenBank/DDBJ databases">
        <authorList>
            <person name="He R.-H."/>
        </authorList>
    </citation>
    <scope>NUCLEOTIDE SEQUENCE [LARGE SCALE GENOMIC DNA]</scope>
    <source>
        <strain evidence="2">SH 714</strain>
    </source>
</reference>
<evidence type="ECO:0000313" key="2">
    <source>
        <dbReference type="Proteomes" id="UP000297975"/>
    </source>
</evidence>
<proteinExistence type="predicted"/>
<dbReference type="GO" id="GO:0006352">
    <property type="term" value="P:DNA-templated transcription initiation"/>
    <property type="evidence" value="ECO:0007669"/>
    <property type="project" value="InterPro"/>
</dbReference>
<evidence type="ECO:0000313" key="1">
    <source>
        <dbReference type="EMBL" id="TFB14192.1"/>
    </source>
</evidence>
<name>A0A4Y8IDY1_9BACI</name>
<dbReference type="EMBL" id="SOPW01000018">
    <property type="protein sequence ID" value="TFB14192.1"/>
    <property type="molecule type" value="Genomic_DNA"/>
</dbReference>
<dbReference type="AlphaFoldDB" id="A0A4Y8IDY1"/>
<evidence type="ECO:0008006" key="3">
    <source>
        <dbReference type="Google" id="ProtNLM"/>
    </source>
</evidence>
<keyword evidence="2" id="KW-1185">Reference proteome</keyword>